<dbReference type="Proteomes" id="UP000604046">
    <property type="component" value="Unassembled WGS sequence"/>
</dbReference>
<comment type="caution">
    <text evidence="1">The sequence shown here is derived from an EMBL/GenBank/DDBJ whole genome shotgun (WGS) entry which is preliminary data.</text>
</comment>
<evidence type="ECO:0000313" key="2">
    <source>
        <dbReference type="Proteomes" id="UP000604046"/>
    </source>
</evidence>
<gene>
    <name evidence="1" type="ORF">SNAT2548_LOCUS4040</name>
</gene>
<keyword evidence="2" id="KW-1185">Reference proteome</keyword>
<dbReference type="EMBL" id="CAJNDS010000247">
    <property type="protein sequence ID" value="CAE7033725.1"/>
    <property type="molecule type" value="Genomic_DNA"/>
</dbReference>
<accession>A0A812IHF4</accession>
<evidence type="ECO:0000313" key="1">
    <source>
        <dbReference type="EMBL" id="CAE7033725.1"/>
    </source>
</evidence>
<proteinExistence type="predicted"/>
<dbReference type="AlphaFoldDB" id="A0A812IHF4"/>
<organism evidence="1 2">
    <name type="scientific">Symbiodinium natans</name>
    <dbReference type="NCBI Taxonomy" id="878477"/>
    <lineage>
        <taxon>Eukaryota</taxon>
        <taxon>Sar</taxon>
        <taxon>Alveolata</taxon>
        <taxon>Dinophyceae</taxon>
        <taxon>Suessiales</taxon>
        <taxon>Symbiodiniaceae</taxon>
        <taxon>Symbiodinium</taxon>
    </lineage>
</organism>
<sequence>MKGMTGRIIEDDTSEQPFRVKLRNGKLSWFKEAWIEDVILFELIVVFFRLFRRVGPGRGSDQNRALELLEHAVAFAWEKTPKNLPAAGLAAYALNGAGSISPLAAEVETFLATANVDGEAAQRLRVMPAHQQRMVMDRGPIAGSRAPAGVLVARIRDAELGRAGPGALGAIPMNGGPPSSNPEIEKLISKRRPQLALALPKGCTMIRQVELGCQGLMDVAELATRM</sequence>
<reference evidence="1" key="1">
    <citation type="submission" date="2021-02" db="EMBL/GenBank/DDBJ databases">
        <authorList>
            <person name="Dougan E. K."/>
            <person name="Rhodes N."/>
            <person name="Thang M."/>
            <person name="Chan C."/>
        </authorList>
    </citation>
    <scope>NUCLEOTIDE SEQUENCE</scope>
</reference>
<name>A0A812IHF4_9DINO</name>
<dbReference type="OrthoDB" id="442221at2759"/>
<protein>
    <submittedName>
        <fullName evidence="1">Uncharacterized protein</fullName>
    </submittedName>
</protein>